<reference evidence="2 3" key="1">
    <citation type="submission" date="2007-10" db="EMBL/GenBank/DDBJ databases">
        <authorList>
            <person name="Wagner-Dobler I."/>
            <person name="Ferriera S."/>
            <person name="Johnson J."/>
            <person name="Kravitz S."/>
            <person name="Beeson K."/>
            <person name="Sutton G."/>
            <person name="Rogers Y.-H."/>
            <person name="Friedman R."/>
            <person name="Frazier M."/>
            <person name="Venter J.C."/>
        </authorList>
    </citation>
    <scope>NUCLEOTIDE SEQUENCE [LARGE SCALE GENOMIC DNA]</scope>
    <source>
        <strain evidence="2 3">DFL-43</strain>
    </source>
</reference>
<dbReference type="OrthoDB" id="8097345at2"/>
<evidence type="ECO:0000256" key="1">
    <source>
        <dbReference type="SAM" id="MobiDB-lite"/>
    </source>
</evidence>
<dbReference type="HOGENOM" id="CLU_972459_0_0_5"/>
<protein>
    <recommendedName>
        <fullName evidence="4">DUF3102 domain-containing protein</fullName>
    </recommendedName>
</protein>
<organism evidence="2 3">
    <name type="scientific">Hoeflea phototrophica (strain DSM 17068 / NCIMB 14078 / DFL-43)</name>
    <dbReference type="NCBI Taxonomy" id="411684"/>
    <lineage>
        <taxon>Bacteria</taxon>
        <taxon>Pseudomonadati</taxon>
        <taxon>Pseudomonadota</taxon>
        <taxon>Alphaproteobacteria</taxon>
        <taxon>Hyphomicrobiales</taxon>
        <taxon>Rhizobiaceae</taxon>
        <taxon>Hoeflea</taxon>
    </lineage>
</organism>
<dbReference type="RefSeq" id="WP_007200091.1">
    <property type="nucleotide sequence ID" value="NZ_CM002917.1"/>
</dbReference>
<sequence>MSELSYSNGMELKELDLTPSIEAPAEQRVELANNLLALPKKKRGTTQVHAFDYSGISAAVAKEAEATAWRIRNRLSAHTIAIGSELLIIKKKLEHGKFGKWLEFHFGWTERTAQNYMNSATAFGSTPQVIDLLPLSTIYKLAAKKTPDTLRQLVIDEITRGETPDPKQIEKRIAKIKTEARQKESSDENTHTANPVKSPEISKQDEVLASLDEALASLDKTSAIEVPANESRDEYDAPVPPVAQSHELRAKKVVDDLKEKFGIKFLPLRDAILETDYSALRKALQD</sequence>
<dbReference type="EMBL" id="ABIA03000002">
    <property type="protein sequence ID" value="EDQ31783.1"/>
    <property type="molecule type" value="Genomic_DNA"/>
</dbReference>
<dbReference type="InterPro" id="IPR021451">
    <property type="entry name" value="DUF3102"/>
</dbReference>
<evidence type="ECO:0000313" key="3">
    <source>
        <dbReference type="Proteomes" id="UP000004291"/>
    </source>
</evidence>
<proteinExistence type="predicted"/>
<reference evidence="2 3" key="2">
    <citation type="submission" date="2012-06" db="EMBL/GenBank/DDBJ databases">
        <authorList>
            <person name="Fiebig A."/>
        </authorList>
    </citation>
    <scope>NUCLEOTIDE SEQUENCE [LARGE SCALE GENOMIC DNA]</scope>
    <source>
        <strain evidence="2 3">DFL-43</strain>
    </source>
</reference>
<feature type="compositionally biased region" description="Basic and acidic residues" evidence="1">
    <location>
        <begin position="179"/>
        <end position="190"/>
    </location>
</feature>
<name>A9DFK3_HOEPD</name>
<dbReference type="eggNOG" id="ENOG5032BZW">
    <property type="taxonomic scope" value="Bacteria"/>
</dbReference>
<accession>A9DFK3</accession>
<dbReference type="Proteomes" id="UP000004291">
    <property type="component" value="Chromosome"/>
</dbReference>
<evidence type="ECO:0000313" key="2">
    <source>
        <dbReference type="EMBL" id="EDQ31783.1"/>
    </source>
</evidence>
<keyword evidence="3" id="KW-1185">Reference proteome</keyword>
<dbReference type="Pfam" id="PF11300">
    <property type="entry name" value="DUF3102"/>
    <property type="match status" value="1"/>
</dbReference>
<dbReference type="STRING" id="411684.HPDFL43_21769"/>
<comment type="caution">
    <text evidence="2">The sequence shown here is derived from an EMBL/GenBank/DDBJ whole genome shotgun (WGS) entry which is preliminary data.</text>
</comment>
<evidence type="ECO:0008006" key="4">
    <source>
        <dbReference type="Google" id="ProtNLM"/>
    </source>
</evidence>
<gene>
    <name evidence="2" type="ORF">HPDFL43_21769</name>
</gene>
<dbReference type="AlphaFoldDB" id="A9DFK3"/>
<feature type="region of interest" description="Disordered" evidence="1">
    <location>
        <begin position="179"/>
        <end position="203"/>
    </location>
</feature>